<feature type="transmembrane region" description="Helical" evidence="1">
    <location>
        <begin position="199"/>
        <end position="221"/>
    </location>
</feature>
<sequence>MISRKNTLLLRRAHRYLGIFLGVQFVGWTLGGLYFSWTDIDQIHGDHFRKDPAEQAAFPHLEGIRLPEGEGIRSLELRDIGGQPYYWVNGNVLVDAGSGQPVDGISEAQARDVVKAHMRSDLAITGVDYLEAAGPHHEYREKPLPAYIFHFDSPEAIKAYVSARDGKFQAVRHRSWRWFDFLWMMHTMDYQGRDNFNTALLRVFSLLGLVTVGSGFVLWYVSSPRWRKVENYFKKT</sequence>
<proteinExistence type="predicted"/>
<evidence type="ECO:0000256" key="1">
    <source>
        <dbReference type="SAM" id="Phobius"/>
    </source>
</evidence>
<dbReference type="EMBL" id="JAMXIB010000008">
    <property type="protein sequence ID" value="MCO5725383.1"/>
    <property type="molecule type" value="Genomic_DNA"/>
</dbReference>
<keyword evidence="1" id="KW-1133">Transmembrane helix</keyword>
<name>A0ABT1B1U4_9FLAO</name>
<protein>
    <submittedName>
        <fullName evidence="2">PepSY domain-containing protein</fullName>
    </submittedName>
</protein>
<dbReference type="Proteomes" id="UP001206312">
    <property type="component" value="Unassembled WGS sequence"/>
</dbReference>
<feature type="transmembrane region" description="Helical" evidence="1">
    <location>
        <begin position="16"/>
        <end position="37"/>
    </location>
</feature>
<evidence type="ECO:0000313" key="3">
    <source>
        <dbReference type="Proteomes" id="UP001206312"/>
    </source>
</evidence>
<evidence type="ECO:0000313" key="2">
    <source>
        <dbReference type="EMBL" id="MCO5725383.1"/>
    </source>
</evidence>
<reference evidence="2 3" key="1">
    <citation type="submission" date="2022-06" db="EMBL/GenBank/DDBJ databases">
        <authorList>
            <person name="Xuan X."/>
        </authorList>
    </citation>
    <scope>NUCLEOTIDE SEQUENCE [LARGE SCALE GENOMIC DNA]</scope>
    <source>
        <strain evidence="2 3">2V75</strain>
    </source>
</reference>
<accession>A0ABT1B1U4</accession>
<organism evidence="2 3">
    <name type="scientific">Robiginitalea marina</name>
    <dbReference type="NCBI Taxonomy" id="2954105"/>
    <lineage>
        <taxon>Bacteria</taxon>
        <taxon>Pseudomonadati</taxon>
        <taxon>Bacteroidota</taxon>
        <taxon>Flavobacteriia</taxon>
        <taxon>Flavobacteriales</taxon>
        <taxon>Flavobacteriaceae</taxon>
        <taxon>Robiginitalea</taxon>
    </lineage>
</organism>
<comment type="caution">
    <text evidence="2">The sequence shown here is derived from an EMBL/GenBank/DDBJ whole genome shotgun (WGS) entry which is preliminary data.</text>
</comment>
<gene>
    <name evidence="2" type="ORF">NG653_10980</name>
</gene>
<dbReference type="InterPro" id="IPR005625">
    <property type="entry name" value="PepSY-ass_TM"/>
</dbReference>
<keyword evidence="1" id="KW-0472">Membrane</keyword>
<dbReference type="RefSeq" id="WP_252741751.1">
    <property type="nucleotide sequence ID" value="NZ_JAMXIB010000008.1"/>
</dbReference>
<dbReference type="Pfam" id="PF03929">
    <property type="entry name" value="PepSY_TM"/>
    <property type="match status" value="1"/>
</dbReference>
<keyword evidence="1" id="KW-0812">Transmembrane</keyword>
<keyword evidence="3" id="KW-1185">Reference proteome</keyword>